<dbReference type="AlphaFoldDB" id="E8LPP3"/>
<evidence type="ECO:0000256" key="6">
    <source>
        <dbReference type="HAMAP-Rule" id="MF_01872"/>
    </source>
</evidence>
<dbReference type="InterPro" id="IPR050210">
    <property type="entry name" value="tRNA_Adenine-N(6)_MTase"/>
</dbReference>
<dbReference type="GO" id="GO:0008033">
    <property type="term" value="P:tRNA processing"/>
    <property type="evidence" value="ECO:0007669"/>
    <property type="project" value="UniProtKB-UniRule"/>
</dbReference>
<keyword evidence="3 6" id="KW-0808">Transferase</keyword>
<evidence type="ECO:0000313" key="8">
    <source>
        <dbReference type="EMBL" id="EGA67339.1"/>
    </source>
</evidence>
<keyword evidence="9" id="KW-1185">Reference proteome</keyword>
<feature type="domain" description="Methyltransferase small" evidence="7">
    <location>
        <begin position="40"/>
        <end position="124"/>
    </location>
</feature>
<sequence length="235" mass="26287">MNKTKSFEFKQFKIEGGYSGMPVSTDGVMLGAWIDLAGYKSLLDIGTGTGLLALMCAQRSHLLNIEAIDIEQNAIEAAQANFDASAWSDRLTLHHADVLKHPFKHSFEAIICNPPYFNSGEQAANSSRAVARHTSTLEHSRLLKRCWSLLSDNGCASFVLPIVEGEQFIDIAKTQGWQLKRHCSIQPTPNKPVSRILFELSKQPVTTHFEQLTIHQDNGYSAEFIDLTKDFYLKM</sequence>
<dbReference type="PROSITE" id="PS00092">
    <property type="entry name" value="N6_MTASE"/>
    <property type="match status" value="1"/>
</dbReference>
<dbReference type="HAMAP" id="MF_01872">
    <property type="entry name" value="tRNA_methyltr_YfiC"/>
    <property type="match status" value="1"/>
</dbReference>
<dbReference type="GO" id="GO:0005737">
    <property type="term" value="C:cytoplasm"/>
    <property type="evidence" value="ECO:0007669"/>
    <property type="project" value="UniProtKB-SubCell"/>
</dbReference>
<dbReference type="GO" id="GO:0016430">
    <property type="term" value="F:tRNA (adenine-N6)-methyltransferase activity"/>
    <property type="evidence" value="ECO:0007669"/>
    <property type="project" value="UniProtKB-UniRule"/>
</dbReference>
<evidence type="ECO:0000256" key="3">
    <source>
        <dbReference type="ARBA" id="ARBA00022679"/>
    </source>
</evidence>
<proteinExistence type="inferred from homology"/>
<reference evidence="8 9" key="1">
    <citation type="journal article" date="2012" name="Int. J. Syst. Evol. Microbiol.">
        <title>Vibrio caribbeanicus sp. nov., isolated from the marine sponge Scleritoderma cyanea.</title>
        <authorList>
            <person name="Hoffmann M."/>
            <person name="Monday S.R."/>
            <person name="Allard M.W."/>
            <person name="Strain E.A."/>
            <person name="Whittaker P."/>
            <person name="Naum M."/>
            <person name="McCarthy P.J."/>
            <person name="Lopez J.V."/>
            <person name="Fischer M."/>
            <person name="Brown E.W."/>
        </authorList>
    </citation>
    <scope>NUCLEOTIDE SEQUENCE [LARGE SCALE GENOMIC DNA]</scope>
    <source>
        <strain evidence="8 9">LMG 20546</strain>
    </source>
</reference>
<dbReference type="InterPro" id="IPR022882">
    <property type="entry name" value="tRNA_adenine-N6_MeTrfase"/>
</dbReference>
<dbReference type="GO" id="GO:0003676">
    <property type="term" value="F:nucleic acid binding"/>
    <property type="evidence" value="ECO:0007669"/>
    <property type="project" value="InterPro"/>
</dbReference>
<gene>
    <name evidence="8" type="ORF">VIBR0546_01346</name>
</gene>
<evidence type="ECO:0000256" key="5">
    <source>
        <dbReference type="ARBA" id="ARBA00022694"/>
    </source>
</evidence>
<comment type="caution">
    <text evidence="8">The sequence shown here is derived from an EMBL/GenBank/DDBJ whole genome shotgun (WGS) entry which is preliminary data.</text>
</comment>
<dbReference type="InterPro" id="IPR007848">
    <property type="entry name" value="Small_mtfrase_dom"/>
</dbReference>
<dbReference type="Gene3D" id="3.40.50.150">
    <property type="entry name" value="Vaccinia Virus protein VP39"/>
    <property type="match status" value="1"/>
</dbReference>
<comment type="similarity">
    <text evidence="6">Belongs to the methyltransferase superfamily. tRNA (adenine-N(6)-)-methyltransferase family.</text>
</comment>
<keyword evidence="2 6" id="KW-0489">Methyltransferase</keyword>
<dbReference type="InterPro" id="IPR002052">
    <property type="entry name" value="DNA_methylase_N6_adenine_CS"/>
</dbReference>
<dbReference type="CDD" id="cd02440">
    <property type="entry name" value="AdoMet_MTases"/>
    <property type="match status" value="1"/>
</dbReference>
<dbReference type="EC" id="2.1.1.223" evidence="6"/>
<dbReference type="PANTHER" id="PTHR47739">
    <property type="entry name" value="TRNA1(VAL) (ADENINE(37)-N6)-METHYLTRANSFERASE"/>
    <property type="match status" value="1"/>
</dbReference>
<dbReference type="GO" id="GO:0032259">
    <property type="term" value="P:methylation"/>
    <property type="evidence" value="ECO:0007669"/>
    <property type="project" value="UniProtKB-KW"/>
</dbReference>
<evidence type="ECO:0000256" key="2">
    <source>
        <dbReference type="ARBA" id="ARBA00022603"/>
    </source>
</evidence>
<keyword evidence="4 6" id="KW-0949">S-adenosyl-L-methionine</keyword>
<dbReference type="EMBL" id="AEVS01000011">
    <property type="protein sequence ID" value="EGA67339.1"/>
    <property type="molecule type" value="Genomic_DNA"/>
</dbReference>
<dbReference type="InterPro" id="IPR029063">
    <property type="entry name" value="SAM-dependent_MTases_sf"/>
</dbReference>
<dbReference type="Proteomes" id="UP000004371">
    <property type="component" value="Unassembled WGS sequence"/>
</dbReference>
<dbReference type="RefSeq" id="WP_006877803.1">
    <property type="nucleotide sequence ID" value="NZ_AEVS01000011.1"/>
</dbReference>
<dbReference type="SUPFAM" id="SSF53335">
    <property type="entry name" value="S-adenosyl-L-methionine-dependent methyltransferases"/>
    <property type="match status" value="1"/>
</dbReference>
<keyword evidence="1 6" id="KW-0963">Cytoplasm</keyword>
<dbReference type="OrthoDB" id="5383291at2"/>
<protein>
    <recommendedName>
        <fullName evidence="6">tRNA1(Val) (adenine(37)-N6)-methyltransferase</fullName>
        <ecNumber evidence="6">2.1.1.223</ecNumber>
    </recommendedName>
    <alternativeName>
        <fullName evidence="6">tRNA m6A37 methyltransferase</fullName>
    </alternativeName>
</protein>
<dbReference type="PANTHER" id="PTHR47739:SF1">
    <property type="entry name" value="TRNA1(VAL) (ADENINE(37)-N6)-METHYLTRANSFERASE"/>
    <property type="match status" value="1"/>
</dbReference>
<evidence type="ECO:0000259" key="7">
    <source>
        <dbReference type="Pfam" id="PF05175"/>
    </source>
</evidence>
<comment type="function">
    <text evidence="6">Specifically methylates the adenine in position 37 of tRNA(1)(Val) (anticodon cmo5UAC).</text>
</comment>
<evidence type="ECO:0000313" key="9">
    <source>
        <dbReference type="Proteomes" id="UP000004371"/>
    </source>
</evidence>
<comment type="catalytic activity">
    <reaction evidence="6">
        <text>adenosine(37) in tRNA1(Val) + S-adenosyl-L-methionine = N(6)-methyladenosine(37) in tRNA1(Val) + S-adenosyl-L-homocysteine + H(+)</text>
        <dbReference type="Rhea" id="RHEA:43160"/>
        <dbReference type="Rhea" id="RHEA-COMP:10369"/>
        <dbReference type="Rhea" id="RHEA-COMP:10370"/>
        <dbReference type="ChEBI" id="CHEBI:15378"/>
        <dbReference type="ChEBI" id="CHEBI:57856"/>
        <dbReference type="ChEBI" id="CHEBI:59789"/>
        <dbReference type="ChEBI" id="CHEBI:74411"/>
        <dbReference type="ChEBI" id="CHEBI:74449"/>
        <dbReference type="EC" id="2.1.1.223"/>
    </reaction>
</comment>
<dbReference type="Pfam" id="PF05175">
    <property type="entry name" value="MTS"/>
    <property type="match status" value="1"/>
</dbReference>
<evidence type="ECO:0000256" key="4">
    <source>
        <dbReference type="ARBA" id="ARBA00022691"/>
    </source>
</evidence>
<organism evidence="8 9">
    <name type="scientific">Vibrio brasiliensis LMG 20546</name>
    <dbReference type="NCBI Taxonomy" id="945543"/>
    <lineage>
        <taxon>Bacteria</taxon>
        <taxon>Pseudomonadati</taxon>
        <taxon>Pseudomonadota</taxon>
        <taxon>Gammaproteobacteria</taxon>
        <taxon>Vibrionales</taxon>
        <taxon>Vibrionaceae</taxon>
        <taxon>Vibrio</taxon>
        <taxon>Vibrio oreintalis group</taxon>
    </lineage>
</organism>
<accession>E8LPP3</accession>
<keyword evidence="5 6" id="KW-0819">tRNA processing</keyword>
<comment type="subcellular location">
    <subcellularLocation>
        <location evidence="6">Cytoplasm</location>
    </subcellularLocation>
</comment>
<dbReference type="STRING" id="945543.VIBR0546_01346"/>
<dbReference type="eggNOG" id="COG4123">
    <property type="taxonomic scope" value="Bacteria"/>
</dbReference>
<name>E8LPP3_9VIBR</name>
<evidence type="ECO:0000256" key="1">
    <source>
        <dbReference type="ARBA" id="ARBA00022490"/>
    </source>
</evidence>